<evidence type="ECO:0000256" key="2">
    <source>
        <dbReference type="ARBA" id="ARBA00023315"/>
    </source>
</evidence>
<dbReference type="Pfam" id="PF00583">
    <property type="entry name" value="Acetyltransf_1"/>
    <property type="match status" value="1"/>
</dbReference>
<dbReference type="PROSITE" id="PS51186">
    <property type="entry name" value="GNAT"/>
    <property type="match status" value="1"/>
</dbReference>
<organism evidence="4 5">
    <name type="scientific">Collimonas rhizosphaerae</name>
    <dbReference type="NCBI Taxonomy" id="3126357"/>
    <lineage>
        <taxon>Bacteria</taxon>
        <taxon>Pseudomonadati</taxon>
        <taxon>Pseudomonadota</taxon>
        <taxon>Betaproteobacteria</taxon>
        <taxon>Burkholderiales</taxon>
        <taxon>Oxalobacteraceae</taxon>
        <taxon>Collimonas</taxon>
    </lineage>
</organism>
<dbReference type="CDD" id="cd04301">
    <property type="entry name" value="NAT_SF"/>
    <property type="match status" value="1"/>
</dbReference>
<evidence type="ECO:0000313" key="4">
    <source>
        <dbReference type="EMBL" id="MEM4989860.1"/>
    </source>
</evidence>
<dbReference type="SUPFAM" id="SSF55729">
    <property type="entry name" value="Acyl-CoA N-acyltransferases (Nat)"/>
    <property type="match status" value="1"/>
</dbReference>
<keyword evidence="1" id="KW-0808">Transferase</keyword>
<evidence type="ECO:0000259" key="3">
    <source>
        <dbReference type="PROSITE" id="PS51186"/>
    </source>
</evidence>
<dbReference type="PANTHER" id="PTHR43877:SF2">
    <property type="entry name" value="AMINOALKYLPHOSPHONATE N-ACETYLTRANSFERASE-RELATED"/>
    <property type="match status" value="1"/>
</dbReference>
<dbReference type="RefSeq" id="WP_342831020.1">
    <property type="nucleotide sequence ID" value="NZ_JBANDC010000018.1"/>
</dbReference>
<dbReference type="Proteomes" id="UP001495910">
    <property type="component" value="Unassembled WGS sequence"/>
</dbReference>
<dbReference type="PANTHER" id="PTHR43877">
    <property type="entry name" value="AMINOALKYLPHOSPHONATE N-ACETYLTRANSFERASE-RELATED-RELATED"/>
    <property type="match status" value="1"/>
</dbReference>
<dbReference type="InterPro" id="IPR000182">
    <property type="entry name" value="GNAT_dom"/>
</dbReference>
<accession>A0ABU9Q0R9</accession>
<evidence type="ECO:0000313" key="5">
    <source>
        <dbReference type="Proteomes" id="UP001495910"/>
    </source>
</evidence>
<keyword evidence="5" id="KW-1185">Reference proteome</keyword>
<name>A0ABU9Q0R9_9BURK</name>
<gene>
    <name evidence="4" type="ORF">V8G57_20905</name>
</gene>
<dbReference type="InterPro" id="IPR050832">
    <property type="entry name" value="Bact_Acetyltransf"/>
</dbReference>
<evidence type="ECO:0000256" key="1">
    <source>
        <dbReference type="ARBA" id="ARBA00022679"/>
    </source>
</evidence>
<dbReference type="Gene3D" id="3.40.630.30">
    <property type="match status" value="1"/>
</dbReference>
<comment type="caution">
    <text evidence="4">The sequence shown here is derived from an EMBL/GenBank/DDBJ whole genome shotgun (WGS) entry which is preliminary data.</text>
</comment>
<proteinExistence type="predicted"/>
<protein>
    <submittedName>
        <fullName evidence="4">GNAT family N-acetyltransferase</fullName>
    </submittedName>
</protein>
<reference evidence="4 5" key="1">
    <citation type="submission" date="2024-02" db="EMBL/GenBank/DDBJ databases">
        <title>Draft genome sequence of Collimonas sp. strain H4R21, an effective mineral-weathering bacterial strain isolated from the beech rhizosphere.</title>
        <authorList>
            <person name="Morin E."/>
            <person name="Uroz S."/>
            <person name="Leveau J.H.J."/>
            <person name="Kumar R."/>
            <person name="Rey M.W."/>
            <person name="Pham J."/>
        </authorList>
    </citation>
    <scope>NUCLEOTIDE SEQUENCE [LARGE SCALE GENOMIC DNA]</scope>
    <source>
        <strain evidence="4 5">H4R21</strain>
    </source>
</reference>
<dbReference type="InterPro" id="IPR016181">
    <property type="entry name" value="Acyl_CoA_acyltransferase"/>
</dbReference>
<feature type="domain" description="N-acetyltransferase" evidence="3">
    <location>
        <begin position="15"/>
        <end position="172"/>
    </location>
</feature>
<sequence length="197" mass="22380">MTTQVPEILFNATDFEARKLTEADLPALQDFFVANPEYFLAVNGMLPRPDEAKQEFEDRPPPDMPFDEVYVIGFVDRTEHLVGMATVLSNLIAPHVWHIGTFIVATSLHGTGAAGFLYDRLEEWTKEEGAHWLRLGAVTGNLKAERFWEKVGYKEIRRRTGVQLGSMTHTIRVFVKPLCMFGLPEYLSLVARDQPEL</sequence>
<keyword evidence="2" id="KW-0012">Acyltransferase</keyword>
<dbReference type="EMBL" id="JBANDC010000018">
    <property type="protein sequence ID" value="MEM4989860.1"/>
    <property type="molecule type" value="Genomic_DNA"/>
</dbReference>